<sequence>MPPSPSLSGAPPAPVYPLYNTTYTLHRLSPLHAFTPSSLPSHAAALSEILTGSTLRGVRIGLDTSNASLSRAGALRSVSMRPLRSPDGWAAVHAAAEPDESRQEGGEGGWGVIIEMTYEKANYTAILLRDIKSPATTTTEGEFTHLPLLLTRLPPPLRTTLLDFLSTRFDTRASPMQLPSPFVKKAMGGYIEALVAGGGEVRSANIDITISRDDIPNFLQRGGSSITTTTATSARTSPAQPEQHPFWTALHTYTTKRLALDLSNPSVAVAKIACGAFVIAAEGRVKISAPAEREGRGEREGAEGVLGMLVGVAERKGWAAE</sequence>
<evidence type="ECO:0000256" key="1">
    <source>
        <dbReference type="SAM" id="MobiDB-lite"/>
    </source>
</evidence>
<dbReference type="EMBL" id="GL573200">
    <property type="protein sequence ID" value="ELR06990.1"/>
    <property type="molecule type" value="Genomic_DNA"/>
</dbReference>
<organism evidence="2 3">
    <name type="scientific">Pseudogymnoascus destructans (strain ATCC MYA-4855 / 20631-21)</name>
    <name type="common">Bat white-nose syndrome fungus</name>
    <name type="synonym">Geomyces destructans</name>
    <dbReference type="NCBI Taxonomy" id="658429"/>
    <lineage>
        <taxon>Eukaryota</taxon>
        <taxon>Fungi</taxon>
        <taxon>Dikarya</taxon>
        <taxon>Ascomycota</taxon>
        <taxon>Pezizomycotina</taxon>
        <taxon>Leotiomycetes</taxon>
        <taxon>Thelebolales</taxon>
        <taxon>Thelebolaceae</taxon>
        <taxon>Pseudogymnoascus</taxon>
    </lineage>
</organism>
<reference evidence="3" key="1">
    <citation type="submission" date="2010-09" db="EMBL/GenBank/DDBJ databases">
        <title>The genome sequence of Geomyces destructans 20631-21.</title>
        <authorList>
            <consortium name="The Broad Institute Genome Sequencing Platform"/>
            <person name="Cuomo C.A."/>
            <person name="Blehert D.S."/>
            <person name="Lorch J.M."/>
            <person name="Young S.K."/>
            <person name="Zeng Q."/>
            <person name="Gargeya S."/>
            <person name="Fitzgerald M."/>
            <person name="Haas B."/>
            <person name="Abouelleil A."/>
            <person name="Alvarado L."/>
            <person name="Arachchi H.M."/>
            <person name="Berlin A."/>
            <person name="Brown A."/>
            <person name="Chapman S.B."/>
            <person name="Chen Z."/>
            <person name="Dunbar C."/>
            <person name="Freedman E."/>
            <person name="Gearin G."/>
            <person name="Gellesch M."/>
            <person name="Goldberg J."/>
            <person name="Griggs A."/>
            <person name="Gujja S."/>
            <person name="Heiman D."/>
            <person name="Howarth C."/>
            <person name="Larson L."/>
            <person name="Lui A."/>
            <person name="MacDonald P.J.P."/>
            <person name="Montmayeur A."/>
            <person name="Murphy C."/>
            <person name="Neiman D."/>
            <person name="Pearson M."/>
            <person name="Priest M."/>
            <person name="Roberts A."/>
            <person name="Saif S."/>
            <person name="Shea T."/>
            <person name="Shenoy N."/>
            <person name="Sisk P."/>
            <person name="Stolte C."/>
            <person name="Sykes S."/>
            <person name="Wortman J."/>
            <person name="Nusbaum C."/>
            <person name="Birren B."/>
        </authorList>
    </citation>
    <scope>NUCLEOTIDE SEQUENCE [LARGE SCALE GENOMIC DNA]</scope>
    <source>
        <strain evidence="3">ATCC MYA-4855 / 20631-21</strain>
    </source>
</reference>
<feature type="compositionally biased region" description="Low complexity" evidence="1">
    <location>
        <begin position="221"/>
        <end position="237"/>
    </location>
</feature>
<dbReference type="VEuPathDB" id="FungiDB:GMDG_02312"/>
<proteinExistence type="predicted"/>
<gene>
    <name evidence="2" type="ORF">GMDG_02312</name>
</gene>
<dbReference type="OrthoDB" id="8864979at2759"/>
<feature type="region of interest" description="Disordered" evidence="1">
    <location>
        <begin position="221"/>
        <end position="242"/>
    </location>
</feature>
<dbReference type="Proteomes" id="UP000011064">
    <property type="component" value="Unassembled WGS sequence"/>
</dbReference>
<evidence type="ECO:0000313" key="2">
    <source>
        <dbReference type="EMBL" id="ELR06990.1"/>
    </source>
</evidence>
<keyword evidence="3" id="KW-1185">Reference proteome</keyword>
<evidence type="ECO:0000313" key="3">
    <source>
        <dbReference type="Proteomes" id="UP000011064"/>
    </source>
</evidence>
<protein>
    <recommendedName>
        <fullName evidence="4">Kinetochore complex Sim4 subunit Fta1</fullName>
    </recommendedName>
</protein>
<dbReference type="AlphaFoldDB" id="L8G134"/>
<dbReference type="HOGENOM" id="CLU_034400_1_0_1"/>
<name>L8G134_PSED2</name>
<dbReference type="Pfam" id="PF13092">
    <property type="entry name" value="CENP-L"/>
    <property type="match status" value="1"/>
</dbReference>
<dbReference type="InParanoid" id="L8G134"/>
<accession>L8G134</accession>
<evidence type="ECO:0008006" key="4">
    <source>
        <dbReference type="Google" id="ProtNLM"/>
    </source>
</evidence>
<dbReference type="InterPro" id="IPR025204">
    <property type="entry name" value="CENP-L"/>
</dbReference>